<keyword evidence="5" id="KW-1185">Reference proteome</keyword>
<comment type="caution">
    <text evidence="4">The sequence shown here is derived from an EMBL/GenBank/DDBJ whole genome shotgun (WGS) entry which is preliminary data.</text>
</comment>
<sequence length="384" mass="43744">MTDTAFPPSLLTSTAPERLAYFESFTVAHPHLKAVYESLMRTISEPAGASFIFVYGPSGIGKTTLRKRVEQKLTEQILSDLERDRGRIPVIGMEAVAPESKNFNWKDYYTRALVALEEPLIEYKVDYGTRGIYRDLFGNLVIESKVVAPALRRALENSLRYRRPQCFILDEAQHLSKTSSGQKLQDQLDCLKSLANMTGILHCLLGTYELLTFRNLSGQLSRRSVDIHFPRYQAENAVEAQAFKSVLLTFQRQMPLRETPDFLLIWEYVYERSLGCVGMAKEWLTRALKDALDEGSNTVTLKHLERRAWSVAQCQRMLQEIQEGERQLMETEADVKNLRNALGLGGEPVPQPQSVEAPQPPRRQREVGKRKPKRDSIGMQHDVS</sequence>
<evidence type="ECO:0000313" key="4">
    <source>
        <dbReference type="EMBL" id="PSF37602.1"/>
    </source>
</evidence>
<reference evidence="4 5" key="1">
    <citation type="submission" date="2018-03" db="EMBL/GenBank/DDBJ databases">
        <title>The ancient ancestry and fast evolution of plastids.</title>
        <authorList>
            <person name="Moore K.R."/>
            <person name="Magnabosco C."/>
            <person name="Momper L."/>
            <person name="Gold D.A."/>
            <person name="Bosak T."/>
            <person name="Fournier G.P."/>
        </authorList>
    </citation>
    <scope>NUCLEOTIDE SEQUENCE [LARGE SCALE GENOMIC DNA]</scope>
    <source>
        <strain evidence="4 5">CCALA 016</strain>
    </source>
</reference>
<name>A0A2T1LYX4_9CHRO</name>
<feature type="domain" description="ORC1/DEAH AAA+ ATPase" evidence="3">
    <location>
        <begin position="48"/>
        <end position="211"/>
    </location>
</feature>
<accession>A0A2T1LYX4</accession>
<keyword evidence="1" id="KW-0175">Coiled coil</keyword>
<dbReference type="GO" id="GO:0016887">
    <property type="term" value="F:ATP hydrolysis activity"/>
    <property type="evidence" value="ECO:0007669"/>
    <property type="project" value="InterPro"/>
</dbReference>
<protein>
    <recommendedName>
        <fullName evidence="3">ORC1/DEAH AAA+ ATPase domain-containing protein</fullName>
    </recommendedName>
</protein>
<feature type="region of interest" description="Disordered" evidence="2">
    <location>
        <begin position="341"/>
        <end position="384"/>
    </location>
</feature>
<evidence type="ECO:0000256" key="1">
    <source>
        <dbReference type="SAM" id="Coils"/>
    </source>
</evidence>
<reference evidence="4 5" key="2">
    <citation type="submission" date="2018-03" db="EMBL/GenBank/DDBJ databases">
        <authorList>
            <person name="Keele B.F."/>
        </authorList>
    </citation>
    <scope>NUCLEOTIDE SEQUENCE [LARGE SCALE GENOMIC DNA]</scope>
    <source>
        <strain evidence="4 5">CCALA 016</strain>
    </source>
</reference>
<dbReference type="InterPro" id="IPR027417">
    <property type="entry name" value="P-loop_NTPase"/>
</dbReference>
<evidence type="ECO:0000313" key="5">
    <source>
        <dbReference type="Proteomes" id="UP000239001"/>
    </source>
</evidence>
<dbReference type="InterPro" id="IPR049945">
    <property type="entry name" value="AAA_22"/>
</dbReference>
<dbReference type="Proteomes" id="UP000239001">
    <property type="component" value="Unassembled WGS sequence"/>
</dbReference>
<proteinExistence type="predicted"/>
<feature type="coiled-coil region" evidence="1">
    <location>
        <begin position="314"/>
        <end position="341"/>
    </location>
</feature>
<dbReference type="SUPFAM" id="SSF52540">
    <property type="entry name" value="P-loop containing nucleoside triphosphate hydrolases"/>
    <property type="match status" value="1"/>
</dbReference>
<dbReference type="RefSeq" id="WP_106456468.1">
    <property type="nucleotide sequence ID" value="NZ_PXOH01000007.1"/>
</dbReference>
<dbReference type="Pfam" id="PF13401">
    <property type="entry name" value="AAA_22"/>
    <property type="match status" value="1"/>
</dbReference>
<gene>
    <name evidence="4" type="ORF">C7H19_08575</name>
</gene>
<evidence type="ECO:0000256" key="2">
    <source>
        <dbReference type="SAM" id="MobiDB-lite"/>
    </source>
</evidence>
<dbReference type="Gene3D" id="3.40.50.300">
    <property type="entry name" value="P-loop containing nucleotide triphosphate hydrolases"/>
    <property type="match status" value="1"/>
</dbReference>
<organism evidence="4 5">
    <name type="scientific">Aphanothece hegewaldii CCALA 016</name>
    <dbReference type="NCBI Taxonomy" id="2107694"/>
    <lineage>
        <taxon>Bacteria</taxon>
        <taxon>Bacillati</taxon>
        <taxon>Cyanobacteriota</taxon>
        <taxon>Cyanophyceae</taxon>
        <taxon>Oscillatoriophycideae</taxon>
        <taxon>Chroococcales</taxon>
        <taxon>Aphanothecaceae</taxon>
        <taxon>Aphanothece</taxon>
    </lineage>
</organism>
<dbReference type="EMBL" id="PXOH01000007">
    <property type="protein sequence ID" value="PSF37602.1"/>
    <property type="molecule type" value="Genomic_DNA"/>
</dbReference>
<evidence type="ECO:0000259" key="3">
    <source>
        <dbReference type="Pfam" id="PF13401"/>
    </source>
</evidence>
<dbReference type="OrthoDB" id="423275at2"/>
<dbReference type="AlphaFoldDB" id="A0A2T1LYX4"/>